<organism evidence="1">
    <name type="scientific">viral metagenome</name>
    <dbReference type="NCBI Taxonomy" id="1070528"/>
    <lineage>
        <taxon>unclassified sequences</taxon>
        <taxon>metagenomes</taxon>
        <taxon>organismal metagenomes</taxon>
    </lineage>
</organism>
<sequence>MKTFFLTPLCQQLINMPYEYAKDLDRDLERFWVYAKFLSEIKGFKDESILNRTFTGYFDDDINLIRECIRGLVKLFVLSEDDSKWFGPLLEYDQSCMNDKQQLGRVDTCLEMLRKYTNVSRRLKESIFTGDDSELTIKDLNLKYGLVVE</sequence>
<reference evidence="1" key="1">
    <citation type="journal article" date="2020" name="Nature">
        <title>Giant virus diversity and host interactions through global metagenomics.</title>
        <authorList>
            <person name="Schulz F."/>
            <person name="Roux S."/>
            <person name="Paez-Espino D."/>
            <person name="Jungbluth S."/>
            <person name="Walsh D.A."/>
            <person name="Denef V.J."/>
            <person name="McMahon K.D."/>
            <person name="Konstantinidis K.T."/>
            <person name="Eloe-Fadrosh E.A."/>
            <person name="Kyrpides N.C."/>
            <person name="Woyke T."/>
        </authorList>
    </citation>
    <scope>NUCLEOTIDE SEQUENCE</scope>
    <source>
        <strain evidence="1">GVMAG-M-3300023179-132</strain>
    </source>
</reference>
<name>A0A6C0E5N3_9ZZZZ</name>
<protein>
    <submittedName>
        <fullName evidence="1">Uncharacterized protein</fullName>
    </submittedName>
</protein>
<dbReference type="EMBL" id="MN739738">
    <property type="protein sequence ID" value="QHT24068.1"/>
    <property type="molecule type" value="Genomic_DNA"/>
</dbReference>
<dbReference type="AlphaFoldDB" id="A0A6C0E5N3"/>
<evidence type="ECO:0000313" key="1">
    <source>
        <dbReference type="EMBL" id="QHT24068.1"/>
    </source>
</evidence>
<accession>A0A6C0E5N3</accession>
<proteinExistence type="predicted"/>